<dbReference type="PATRIC" id="fig|1122169.6.peg.2000"/>
<sequence length="139" mass="14855">MSLYVYWFSMALILVGLEMATGTFYLLIIAIAMAIGGIVALLGIGFSIQLALAGLAGVTGIILLRHMKGGHASDASVLNLDVGQPVKILAWKADGTARVFYRGSEWNAELDAKDSDHKGTFYIKDVRGSALVLTNKKPV</sequence>
<evidence type="ECO:0000313" key="2">
    <source>
        <dbReference type="EMBL" id="KTD59991.1"/>
    </source>
</evidence>
<protein>
    <recommendedName>
        <fullName evidence="4">NfeD-like C-terminal domain-containing protein</fullName>
    </recommendedName>
</protein>
<evidence type="ECO:0008006" key="4">
    <source>
        <dbReference type="Google" id="ProtNLM"/>
    </source>
</evidence>
<proteinExistence type="predicted"/>
<name>A0A0W0YT29_9GAMM</name>
<dbReference type="EMBL" id="LNYW01000046">
    <property type="protein sequence ID" value="KTD59991.1"/>
    <property type="molecule type" value="Genomic_DNA"/>
</dbReference>
<keyword evidence="1" id="KW-0472">Membrane</keyword>
<keyword evidence="3" id="KW-1185">Reference proteome</keyword>
<evidence type="ECO:0000313" key="3">
    <source>
        <dbReference type="Proteomes" id="UP000054600"/>
    </source>
</evidence>
<comment type="caution">
    <text evidence="2">The sequence shown here is derived from an EMBL/GenBank/DDBJ whole genome shotgun (WGS) entry which is preliminary data.</text>
</comment>
<accession>A0A0W0YT29</accession>
<dbReference type="OrthoDB" id="5654021at2"/>
<dbReference type="AlphaFoldDB" id="A0A0W0YT29"/>
<organism evidence="2 3">
    <name type="scientific">Legionella shakespearei DSM 23087</name>
    <dbReference type="NCBI Taxonomy" id="1122169"/>
    <lineage>
        <taxon>Bacteria</taxon>
        <taxon>Pseudomonadati</taxon>
        <taxon>Pseudomonadota</taxon>
        <taxon>Gammaproteobacteria</taxon>
        <taxon>Legionellales</taxon>
        <taxon>Legionellaceae</taxon>
        <taxon>Legionella</taxon>
    </lineage>
</organism>
<reference evidence="2 3" key="1">
    <citation type="submission" date="2015-11" db="EMBL/GenBank/DDBJ databases">
        <title>Genomic analysis of 38 Legionella species identifies large and diverse effector repertoires.</title>
        <authorList>
            <person name="Burstein D."/>
            <person name="Amaro F."/>
            <person name="Zusman T."/>
            <person name="Lifshitz Z."/>
            <person name="Cohen O."/>
            <person name="Gilbert J.A."/>
            <person name="Pupko T."/>
            <person name="Shuman H.A."/>
            <person name="Segal G."/>
        </authorList>
    </citation>
    <scope>NUCLEOTIDE SEQUENCE [LARGE SCALE GENOMIC DNA]</scope>
    <source>
        <strain evidence="2 3">ATCC 49655</strain>
    </source>
</reference>
<feature type="transmembrane region" description="Helical" evidence="1">
    <location>
        <begin position="41"/>
        <end position="64"/>
    </location>
</feature>
<dbReference type="STRING" id="1122169.Lsha_1741"/>
<evidence type="ECO:0000256" key="1">
    <source>
        <dbReference type="SAM" id="Phobius"/>
    </source>
</evidence>
<dbReference type="Proteomes" id="UP000054600">
    <property type="component" value="Unassembled WGS sequence"/>
</dbReference>
<dbReference type="RefSeq" id="WP_018576001.1">
    <property type="nucleotide sequence ID" value="NZ_KB892382.1"/>
</dbReference>
<keyword evidence="1" id="KW-0812">Transmembrane</keyword>
<gene>
    <name evidence="2" type="ORF">Lsha_1741</name>
</gene>
<feature type="transmembrane region" description="Helical" evidence="1">
    <location>
        <begin position="12"/>
        <end position="35"/>
    </location>
</feature>
<keyword evidence="1" id="KW-1133">Transmembrane helix</keyword>
<dbReference type="eggNOG" id="COG1585">
    <property type="taxonomic scope" value="Bacteria"/>
</dbReference>